<gene>
    <name evidence="3" type="ORF">NEMVEDRAFT_v1g237831</name>
</gene>
<evidence type="ECO:0000313" key="3">
    <source>
        <dbReference type="EMBL" id="EDO50073.1"/>
    </source>
</evidence>
<evidence type="ECO:0000256" key="2">
    <source>
        <dbReference type="SAM" id="SignalP"/>
    </source>
</evidence>
<reference evidence="3 4" key="1">
    <citation type="journal article" date="2007" name="Science">
        <title>Sea anemone genome reveals ancestral eumetazoan gene repertoire and genomic organization.</title>
        <authorList>
            <person name="Putnam N.H."/>
            <person name="Srivastava M."/>
            <person name="Hellsten U."/>
            <person name="Dirks B."/>
            <person name="Chapman J."/>
            <person name="Salamov A."/>
            <person name="Terry A."/>
            <person name="Shapiro H."/>
            <person name="Lindquist E."/>
            <person name="Kapitonov V.V."/>
            <person name="Jurka J."/>
            <person name="Genikhovich G."/>
            <person name="Grigoriev I.V."/>
            <person name="Lucas S.M."/>
            <person name="Steele R.E."/>
            <person name="Finnerty J.R."/>
            <person name="Technau U."/>
            <person name="Martindale M.Q."/>
            <person name="Rokhsar D.S."/>
        </authorList>
    </citation>
    <scope>NUCLEOTIDE SEQUENCE [LARGE SCALE GENOMIC DNA]</scope>
    <source>
        <strain evidence="4">CH2 X CH6</strain>
    </source>
</reference>
<organism evidence="3 4">
    <name type="scientific">Nematostella vectensis</name>
    <name type="common">Starlet sea anemone</name>
    <dbReference type="NCBI Taxonomy" id="45351"/>
    <lineage>
        <taxon>Eukaryota</taxon>
        <taxon>Metazoa</taxon>
        <taxon>Cnidaria</taxon>
        <taxon>Anthozoa</taxon>
        <taxon>Hexacorallia</taxon>
        <taxon>Actiniaria</taxon>
        <taxon>Edwardsiidae</taxon>
        <taxon>Nematostella</taxon>
    </lineage>
</organism>
<name>A7RFC9_NEMVE</name>
<feature type="region of interest" description="Disordered" evidence="1">
    <location>
        <begin position="418"/>
        <end position="492"/>
    </location>
</feature>
<evidence type="ECO:0000256" key="1">
    <source>
        <dbReference type="SAM" id="MobiDB-lite"/>
    </source>
</evidence>
<dbReference type="EMBL" id="DS469507">
    <property type="protein sequence ID" value="EDO50073.1"/>
    <property type="molecule type" value="Genomic_DNA"/>
</dbReference>
<feature type="compositionally biased region" description="Basic and acidic residues" evidence="1">
    <location>
        <begin position="198"/>
        <end position="218"/>
    </location>
</feature>
<evidence type="ECO:0000313" key="4">
    <source>
        <dbReference type="Proteomes" id="UP000001593"/>
    </source>
</evidence>
<dbReference type="OrthoDB" id="5975033at2759"/>
<protein>
    <submittedName>
        <fullName evidence="3">Uncharacterized protein</fullName>
    </submittedName>
</protein>
<proteinExistence type="predicted"/>
<dbReference type="Proteomes" id="UP000001593">
    <property type="component" value="Unassembled WGS sequence"/>
</dbReference>
<dbReference type="InParanoid" id="A7RFC9"/>
<sequence>MAKIVRVVFGIFLFSSFTGFIERAEARPRRHKFQLYQTSQSPIPHIISENNSHNTSPQGKVSHLRVETGMSRGLHFRPTPQRSGEELAVKKSDTRLSSSSEQRMRTEETKMAGLRSTLTLNKRAEADIETYDQQEHDPIIRPVKIEAEPPMRRSAESTWEILAEKTRPQDMESEENLISSKEHIGESSLSQSPWYKRSVKEKQKDKTGTIDVAKRESSEDYSNYDDFQESNSKKSDYGDGDEDEMSLYTGRHSEPASDDKMLKNLLDQGDGTLAFGTPQEAKEEDHLIKEIEDMSRQSAKLPKGLHLPYTNGPLDTPGTSFSNMDVSIGGIPGQDDSETITKYAGDKGENDPSYLKRDSILGHYWESRNRDIVPRQEIANPGERFPAIERFPSIEPPQLEQFRRLPMFPAIPPVFQPVGAPFREPQTLDEAPPLDEPPPMSEYLPVDEPAPISELPSIREIPPIQEPTHATPKRLDPKETFGNKKSKLKPKN</sequence>
<feature type="region of interest" description="Disordered" evidence="1">
    <location>
        <begin position="302"/>
        <end position="352"/>
    </location>
</feature>
<dbReference type="AlphaFoldDB" id="A7RFC9"/>
<feature type="region of interest" description="Disordered" evidence="1">
    <location>
        <begin position="163"/>
        <end position="257"/>
    </location>
</feature>
<feature type="region of interest" description="Disordered" evidence="1">
    <location>
        <begin position="73"/>
        <end position="109"/>
    </location>
</feature>
<feature type="compositionally biased region" description="Basic and acidic residues" evidence="1">
    <location>
        <begin position="83"/>
        <end position="94"/>
    </location>
</feature>
<keyword evidence="4" id="KW-1185">Reference proteome</keyword>
<feature type="chain" id="PRO_5002711719" evidence="2">
    <location>
        <begin position="27"/>
        <end position="492"/>
    </location>
</feature>
<feature type="compositionally biased region" description="Basic and acidic residues" evidence="1">
    <location>
        <begin position="473"/>
        <end position="482"/>
    </location>
</feature>
<dbReference type="HOGENOM" id="CLU_554678_0_0_1"/>
<accession>A7RFC9</accession>
<keyword evidence="2" id="KW-0732">Signal</keyword>
<feature type="signal peptide" evidence="2">
    <location>
        <begin position="1"/>
        <end position="26"/>
    </location>
</feature>
<dbReference type="KEGG" id="nve:5522390"/>